<evidence type="ECO:0000313" key="1">
    <source>
        <dbReference type="EMBL" id="GFQ69842.1"/>
    </source>
</evidence>
<dbReference type="OrthoDB" id="6436595at2759"/>
<accession>A0A8X6H9Q6</accession>
<protein>
    <submittedName>
        <fullName evidence="1">Uncharacterized protein</fullName>
    </submittedName>
</protein>
<dbReference type="EMBL" id="BMAO01020781">
    <property type="protein sequence ID" value="GFQ69842.1"/>
    <property type="molecule type" value="Genomic_DNA"/>
</dbReference>
<proteinExistence type="predicted"/>
<organism evidence="1 2">
    <name type="scientific">Trichonephila clavata</name>
    <name type="common">Joro spider</name>
    <name type="synonym">Nephila clavata</name>
    <dbReference type="NCBI Taxonomy" id="2740835"/>
    <lineage>
        <taxon>Eukaryota</taxon>
        <taxon>Metazoa</taxon>
        <taxon>Ecdysozoa</taxon>
        <taxon>Arthropoda</taxon>
        <taxon>Chelicerata</taxon>
        <taxon>Arachnida</taxon>
        <taxon>Araneae</taxon>
        <taxon>Araneomorphae</taxon>
        <taxon>Entelegynae</taxon>
        <taxon>Araneoidea</taxon>
        <taxon>Nephilidae</taxon>
        <taxon>Trichonephila</taxon>
    </lineage>
</organism>
<dbReference type="Proteomes" id="UP000887116">
    <property type="component" value="Unassembled WGS sequence"/>
</dbReference>
<name>A0A8X6H9Q6_TRICU</name>
<evidence type="ECO:0000313" key="2">
    <source>
        <dbReference type="Proteomes" id="UP000887116"/>
    </source>
</evidence>
<reference evidence="1" key="1">
    <citation type="submission" date="2020-07" db="EMBL/GenBank/DDBJ databases">
        <title>Multicomponent nature underlies the extraordinary mechanical properties of spider dragline silk.</title>
        <authorList>
            <person name="Kono N."/>
            <person name="Nakamura H."/>
            <person name="Mori M."/>
            <person name="Yoshida Y."/>
            <person name="Ohtoshi R."/>
            <person name="Malay A.D."/>
            <person name="Moran D.A.P."/>
            <person name="Tomita M."/>
            <person name="Numata K."/>
            <person name="Arakawa K."/>
        </authorList>
    </citation>
    <scope>NUCLEOTIDE SEQUENCE</scope>
</reference>
<comment type="caution">
    <text evidence="1">The sequence shown here is derived from an EMBL/GenBank/DDBJ whole genome shotgun (WGS) entry which is preliminary data.</text>
</comment>
<dbReference type="AlphaFoldDB" id="A0A8X6H9Q6"/>
<sequence>MESCNGYGKATVEQPTVVFAQDECEGEFVAQATISCPMNEFVLKGLGSRSPFFGDALSASCYDFRKQIYSDEKTKHVFFSVDGGLSLNAQCPGETDIITRIFYFNNTGNAQTQSRLPKLCANQPQFAGDNRKPPQVQWMTSSWKSLLDQASSTPKFTLCISDSHVTAITVHCSALIDPEIVADVYNTSSDNYKNALVRCEDSAALQGIYLMDAGDGVITRVVFTCLFILDESSEI</sequence>
<gene>
    <name evidence="1" type="primary">NCL1_34093</name>
    <name evidence="1" type="ORF">TNCT_62601</name>
</gene>
<keyword evidence="2" id="KW-1185">Reference proteome</keyword>